<dbReference type="EMBL" id="CP076544">
    <property type="protein sequence ID" value="QWS34127.1"/>
    <property type="molecule type" value="Genomic_DNA"/>
</dbReference>
<reference evidence="1" key="1">
    <citation type="submission" date="2021-06" db="EMBL/GenBank/DDBJ databases">
        <authorList>
            <person name="Ellington A.J."/>
            <person name="Bryan N.C."/>
            <person name="Christner B.C."/>
            <person name="Reisch C.R."/>
        </authorList>
    </citation>
    <scope>NUCLEOTIDE SEQUENCE</scope>
    <source>
        <strain evidence="1">L6-1</strain>
    </source>
</reference>
<protein>
    <submittedName>
        <fullName evidence="1">TetR/AcrR family transcriptional regulator</fullName>
    </submittedName>
</protein>
<evidence type="ECO:0000313" key="2">
    <source>
        <dbReference type="Proteomes" id="UP000681794"/>
    </source>
</evidence>
<proteinExistence type="predicted"/>
<name>A0ACD1E611_9MICO</name>
<gene>
    <name evidence="1" type="ORF">KM842_02715</name>
</gene>
<accession>A0ACD1E611</accession>
<organism evidence="1 2">
    <name type="scientific">Curtobacterium aetherium</name>
    <dbReference type="NCBI Taxonomy" id="2841594"/>
    <lineage>
        <taxon>Bacteria</taxon>
        <taxon>Bacillati</taxon>
        <taxon>Actinomycetota</taxon>
        <taxon>Actinomycetes</taxon>
        <taxon>Micrococcales</taxon>
        <taxon>Microbacteriaceae</taxon>
        <taxon>Curtobacterium</taxon>
    </lineage>
</organism>
<dbReference type="Proteomes" id="UP000681794">
    <property type="component" value="Chromosome"/>
</dbReference>
<evidence type="ECO:0000313" key="1">
    <source>
        <dbReference type="EMBL" id="QWS34127.1"/>
    </source>
</evidence>
<sequence>MTDAEPGLRERKRRATRLAIQQAALRVAIEHGLAAVTVDEVSRRADISPRTFFNYFPSKEQAILGDDPTLPQGDDVEVFVAGGPTGDLLSDLGALLVHSARELIEERGLIGERQRVLRANPELFSRRMASMKEFQSEIQAVVERRLRREAGLPDARSAGAAPGQGPGAQPSGHGLDTQSSGPATAPAADTVLRRRARLAALVGLAALRHAWWEWSESDADAHLVDELERSFDDLGALVSRSLV</sequence>
<keyword evidence="2" id="KW-1185">Reference proteome</keyword>